<dbReference type="PANTHER" id="PTHR13743:SF123">
    <property type="entry name" value="PROTEIN FAN"/>
    <property type="match status" value="1"/>
</dbReference>
<dbReference type="Gene3D" id="1.25.10.10">
    <property type="entry name" value="Leucine-rich Repeat Variant"/>
    <property type="match status" value="1"/>
</dbReference>
<feature type="region of interest" description="Disordered" evidence="1">
    <location>
        <begin position="549"/>
        <end position="569"/>
    </location>
</feature>
<dbReference type="InterPro" id="IPR013320">
    <property type="entry name" value="ConA-like_dom_sf"/>
</dbReference>
<gene>
    <name evidence="3" type="ORF">BC938DRAFT_482128</name>
</gene>
<dbReference type="Pfam" id="PF13385">
    <property type="entry name" value="Laminin_G_3"/>
    <property type="match status" value="1"/>
</dbReference>
<feature type="region of interest" description="Disordered" evidence="1">
    <location>
        <begin position="1013"/>
        <end position="1034"/>
    </location>
</feature>
<protein>
    <recommendedName>
        <fullName evidence="2">DUF4704 domain-containing protein</fullName>
    </recommendedName>
</protein>
<proteinExistence type="predicted"/>
<dbReference type="PANTHER" id="PTHR13743">
    <property type="entry name" value="BEIGE/BEACH-RELATED"/>
    <property type="match status" value="1"/>
</dbReference>
<dbReference type="SUPFAM" id="SSF48371">
    <property type="entry name" value="ARM repeat"/>
    <property type="match status" value="1"/>
</dbReference>
<accession>A0A433QEJ2</accession>
<dbReference type="SUPFAM" id="SSF49899">
    <property type="entry name" value="Concanavalin A-like lectins/glucanases"/>
    <property type="match status" value="1"/>
</dbReference>
<organism evidence="3 4">
    <name type="scientific">Jimgerdemannia flammicorona</name>
    <dbReference type="NCBI Taxonomy" id="994334"/>
    <lineage>
        <taxon>Eukaryota</taxon>
        <taxon>Fungi</taxon>
        <taxon>Fungi incertae sedis</taxon>
        <taxon>Mucoromycota</taxon>
        <taxon>Mucoromycotina</taxon>
        <taxon>Endogonomycetes</taxon>
        <taxon>Endogonales</taxon>
        <taxon>Endogonaceae</taxon>
        <taxon>Jimgerdemannia</taxon>
    </lineage>
</organism>
<dbReference type="InterPro" id="IPR050865">
    <property type="entry name" value="BEACH_Domain"/>
</dbReference>
<feature type="compositionally biased region" description="Low complexity" evidence="1">
    <location>
        <begin position="1021"/>
        <end position="1032"/>
    </location>
</feature>
<dbReference type="Pfam" id="PF15787">
    <property type="entry name" value="DUF4704"/>
    <property type="match status" value="1"/>
</dbReference>
<evidence type="ECO:0000313" key="3">
    <source>
        <dbReference type="EMBL" id="RUS28230.1"/>
    </source>
</evidence>
<sequence length="1310" mass="147859">IILEISTVGNVARAINTPTSDSDLEDPFIVHEDVLPHIASIMEPHVLFETQMRYTCPGRSLMKKRLNVRSVRTFNDESTSKRNSLHNVPPHPDEYHRPSGEYGDINGLLTGSSNGIHHDRLSVDESRRSSVQLPSPTLSIASPTPSIASSLDRAKSDMFQNKQTLRRKRNNIMSHPSVTDPSPISRAMIRNLTNVVFRDNEAALMVMKFLARVTQCEDIKLQNDFFSFLMLLLELNPRNKQLLCLNQGVTFIIELLFLKGHQRVTQNGYHYETEMPPYVDLVAALATYSITNAEVALLFDAAYDPLGMFGHLMNEGFRRPCMTNIVDPVSHDPMKPLKTIMNIAITPSAESDKAKVGDVDIQQNQVDPFFMAETQMQMLYAMERISERTDPAYYFGFDGCDGTFITFPLDKFPPMKIGYTVTCWIKVTTFLSNETGVLCFEDPLGDYALFELYFRTLDMSNRQCLCVRMQHHPLPPEDFVFDGFDFSDTGVWHHIVFVHGKQGTSLFVDGTSISAYSTFSYPRPTGKEKPFCAVLDELGKERDGIIASVRDEPRKERDGDIASAGDESREKRNGLVANIFTGKTKYDDSVIGWRDFRCGASSGLNHVVFINLRHVTRPLLRANGSTAEKVYNEGPGYAKGYRALGIDNQHATVVHPLAYVQDPKAESDRSSMNSIRSSFTNVPKVVGRLDGGCSVHRTLPMKDIVEELGGVELAFRFLEMEPHQHLRALRTISNLLYKHSFNQARFLERRSYQTLEALLKKSASFMTAEHFDVLWDIVSNGVVKSNQMLIVNVDALRVIVDVVVECEETVQLPVIRTLVDMLVELPENLKQWRFMFGLETLFEMLNALTTTLRPFIMRALGAMVEDISIEELTRFFDFITHDQRQYLDVKAELLEMVFRRMTYDSTLVERVRTAKNLPQLIPLLELPNERFRMTVLRVMGVLMSSNAKQSRALMLKINGFDGMRVSLAPFPLSLEFAQVLSGVALNHYYCDPGLARAVGANGSFNFDRTSKRQGMVAAGNSPRTTSPRVSPRSSEDSLFRSSYLVTEELMWPELMKLLIELLRTVESGDLVYHILTDVKRLLNEENMKVLWEHPWFEWISRFLQYRSMMGPSNYNRIHTLIDSIIQKMMVFDLSRKTSYISKSPYRNLFIGTDTTTTSSSNSINDDMFQISIIENVLSYLDKHPNLNVETASYVFRNLVSLYKHLEAVMADNPVPNSLGSNAAMTAGGGVGVSPAPSLSSSANPHNRAIVALANGIGKARRHFAETINLLACHNTSVIRTTMKSSGLFRIRDGLVKEFGLDLEEQGIIGQ</sequence>
<feature type="region of interest" description="Disordered" evidence="1">
    <location>
        <begin position="116"/>
        <end position="147"/>
    </location>
</feature>
<evidence type="ECO:0000259" key="2">
    <source>
        <dbReference type="Pfam" id="PF15787"/>
    </source>
</evidence>
<reference evidence="3 4" key="1">
    <citation type="journal article" date="2018" name="New Phytol.">
        <title>Phylogenomics of Endogonaceae and evolution of mycorrhizas within Mucoromycota.</title>
        <authorList>
            <person name="Chang Y."/>
            <person name="Desiro A."/>
            <person name="Na H."/>
            <person name="Sandor L."/>
            <person name="Lipzen A."/>
            <person name="Clum A."/>
            <person name="Barry K."/>
            <person name="Grigoriev I.V."/>
            <person name="Martin F.M."/>
            <person name="Stajich J.E."/>
            <person name="Smith M.E."/>
            <person name="Bonito G."/>
            <person name="Spatafora J.W."/>
        </authorList>
    </citation>
    <scope>NUCLEOTIDE SEQUENCE [LARGE SCALE GENOMIC DNA]</scope>
    <source>
        <strain evidence="3 4">AD002</strain>
    </source>
</reference>
<feature type="compositionally biased region" description="Low complexity" evidence="1">
    <location>
        <begin position="138"/>
        <end position="147"/>
    </location>
</feature>
<dbReference type="InterPro" id="IPR011989">
    <property type="entry name" value="ARM-like"/>
</dbReference>
<name>A0A433QEJ2_9FUNG</name>
<comment type="caution">
    <text evidence="3">The sequence shown here is derived from an EMBL/GenBank/DDBJ whole genome shotgun (WGS) entry which is preliminary data.</text>
</comment>
<feature type="domain" description="DUF4704" evidence="2">
    <location>
        <begin position="852"/>
        <end position="1129"/>
    </location>
</feature>
<dbReference type="InterPro" id="IPR031570">
    <property type="entry name" value="NBEA/BDCP_DUF4704"/>
</dbReference>
<evidence type="ECO:0000313" key="4">
    <source>
        <dbReference type="Proteomes" id="UP000274822"/>
    </source>
</evidence>
<feature type="non-terminal residue" evidence="3">
    <location>
        <position position="1"/>
    </location>
</feature>
<dbReference type="InterPro" id="IPR016024">
    <property type="entry name" value="ARM-type_fold"/>
</dbReference>
<dbReference type="Gene3D" id="2.60.120.200">
    <property type="match status" value="1"/>
</dbReference>
<dbReference type="Proteomes" id="UP000274822">
    <property type="component" value="Unassembled WGS sequence"/>
</dbReference>
<evidence type="ECO:0000256" key="1">
    <source>
        <dbReference type="SAM" id="MobiDB-lite"/>
    </source>
</evidence>
<feature type="compositionally biased region" description="Basic and acidic residues" evidence="1">
    <location>
        <begin position="116"/>
        <end position="128"/>
    </location>
</feature>
<keyword evidence="4" id="KW-1185">Reference proteome</keyword>
<dbReference type="EMBL" id="RBNJ01006933">
    <property type="protein sequence ID" value="RUS28230.1"/>
    <property type="molecule type" value="Genomic_DNA"/>
</dbReference>
<feature type="region of interest" description="Disordered" evidence="1">
    <location>
        <begin position="74"/>
        <end position="93"/>
    </location>
</feature>